<feature type="compositionally biased region" description="Acidic residues" evidence="1">
    <location>
        <begin position="485"/>
        <end position="507"/>
    </location>
</feature>
<dbReference type="EMBL" id="LWDE02000035">
    <property type="protein sequence ID" value="KAE8254985.1"/>
    <property type="molecule type" value="Genomic_DNA"/>
</dbReference>
<feature type="compositionally biased region" description="Basic and acidic residues" evidence="1">
    <location>
        <begin position="219"/>
        <end position="234"/>
    </location>
</feature>
<keyword evidence="4" id="KW-1185">Reference proteome</keyword>
<feature type="region of interest" description="Disordered" evidence="1">
    <location>
        <begin position="751"/>
        <end position="779"/>
    </location>
</feature>
<feature type="compositionally biased region" description="Basic and acidic residues" evidence="1">
    <location>
        <begin position="977"/>
        <end position="995"/>
    </location>
</feature>
<feature type="compositionally biased region" description="Low complexity" evidence="1">
    <location>
        <begin position="1041"/>
        <end position="1052"/>
    </location>
</feature>
<feature type="transmembrane region" description="Helical" evidence="2">
    <location>
        <begin position="1254"/>
        <end position="1274"/>
    </location>
</feature>
<feature type="compositionally biased region" description="Polar residues" evidence="1">
    <location>
        <begin position="57"/>
        <end position="74"/>
    </location>
</feature>
<feature type="compositionally biased region" description="Polar residues" evidence="1">
    <location>
        <begin position="1"/>
        <end position="28"/>
    </location>
</feature>
<keyword evidence="2" id="KW-0472">Membrane</keyword>
<evidence type="ECO:0000313" key="4">
    <source>
        <dbReference type="Proteomes" id="UP000077684"/>
    </source>
</evidence>
<accession>A0A8X7N1C6</accession>
<organism evidence="3 4">
    <name type="scientific">Tilletia controversa</name>
    <name type="common">dwarf bunt fungus</name>
    <dbReference type="NCBI Taxonomy" id="13291"/>
    <lineage>
        <taxon>Eukaryota</taxon>
        <taxon>Fungi</taxon>
        <taxon>Dikarya</taxon>
        <taxon>Basidiomycota</taxon>
        <taxon>Ustilaginomycotina</taxon>
        <taxon>Exobasidiomycetes</taxon>
        <taxon>Tilletiales</taxon>
        <taxon>Tilletiaceae</taxon>
        <taxon>Tilletia</taxon>
    </lineage>
</organism>
<feature type="region of interest" description="Disordered" evidence="1">
    <location>
        <begin position="219"/>
        <end position="274"/>
    </location>
</feature>
<feature type="compositionally biased region" description="Low complexity" evidence="1">
    <location>
        <begin position="753"/>
        <end position="767"/>
    </location>
</feature>
<dbReference type="Proteomes" id="UP000077684">
    <property type="component" value="Unassembled WGS sequence"/>
</dbReference>
<name>A0A8X7N1C6_9BASI</name>
<feature type="region of interest" description="Disordered" evidence="1">
    <location>
        <begin position="110"/>
        <end position="136"/>
    </location>
</feature>
<feature type="region of interest" description="Disordered" evidence="1">
    <location>
        <begin position="842"/>
        <end position="877"/>
    </location>
</feature>
<feature type="region of interest" description="Disordered" evidence="1">
    <location>
        <begin position="1036"/>
        <end position="1057"/>
    </location>
</feature>
<feature type="region of interest" description="Disordered" evidence="1">
    <location>
        <begin position="944"/>
        <end position="1021"/>
    </location>
</feature>
<feature type="compositionally biased region" description="Polar residues" evidence="1">
    <location>
        <begin position="390"/>
        <end position="399"/>
    </location>
</feature>
<evidence type="ECO:0000256" key="1">
    <source>
        <dbReference type="SAM" id="MobiDB-lite"/>
    </source>
</evidence>
<proteinExistence type="predicted"/>
<evidence type="ECO:0000313" key="3">
    <source>
        <dbReference type="EMBL" id="KAE8254985.1"/>
    </source>
</evidence>
<feature type="region of interest" description="Disordered" evidence="1">
    <location>
        <begin position="1"/>
        <end position="90"/>
    </location>
</feature>
<feature type="region of interest" description="Disordered" evidence="1">
    <location>
        <begin position="485"/>
        <end position="520"/>
    </location>
</feature>
<feature type="compositionally biased region" description="Polar residues" evidence="1">
    <location>
        <begin position="110"/>
        <end position="125"/>
    </location>
</feature>
<sequence>MQALQSDSRPQLTDPTSPPQKQSNSLAQAQEAYVPLPTRPSTNSIQSGFTPGAPIPNNFSYLTRSNSLATSTRPNRPKGLEHTTTARSPQLTYSPLLPVSASVQHFKSTSLQNDATSADSPLERTSTSKHRTSASMDIHTDDSLRRTMHARPPSVDNIFAELEAAEAHKPSIASARASSPLKGSVSRRAADYVATLSASESEPAFPTMRRMTAIKKHEPELERVTPSTDPRKPADTIPVESPTAERVIPRRSKTLSHFPPNKPDESPFHEQRSNAEKAKIAERVAQLPADPKTWLPSQVAVYLSHVLGLSPRPIVDDVTAFVRASRMNGNVFLRLREHDLVSAGVNRKWQKLMLESGKNLRRDCVKCQVWGSSGGGEDEDELGGEERRTANSSDGSTGSDAIPDSANVVDIAALRAGYLKVAPTAVSALRGSVRRIRDRQAVKGMIQAFETWRTEADLCEAEEDAFVALNSGSARRTSFSGLLIDEDSDEDHDQDHDQDEYEDEDGASDVGSTRSHRERETRSIKAIYGAGFVRRRAESYSSLSDADHEMQARIDAEIQGDRSISRARAETRRKRVSDQKADDRLVNAWIESLTDEEAQALANELEAKEILDRGLLKPLIETAALHSKDVSGSSATSTGSVRDDLKLLLGSVNSLTLAQHDLLSVVPALNMHGESSSSAADSPVLEKEAFNADAALGTTEEQEQAARVPHFTTVSPEVLLAIFTETEDDPETIARNVAIEKEIDHFLGISKDAQSSSSSSSQQAIASTPQRREAAALSSRYAVKADDQFDTTRRRKNASYPSGASELMALFPGPGPAPAPVPATAADEVHATVKPGMHAQNLSNASSAADDEFEISPNGSIRRRKMAPPPTEVAEEVHEKAAVGVEERDDDEVAQIATVVLPSSSAAAAAAVAARAAVTEAVESQQHASIRDIFGPMTTIPPVAPHVDAAVPDKLGEDSSSSDSIAKEAEAQPEANDVLHRIATADEPAEGKSENDPAEEQSPLPEDVEASTISKPTADHQSLAEKATLDAIAEADDDDNPASSAPPSMTASKLPTPTLHAKRDASMDLLGDVSGLDLNVSELELEPIEPGGDKIAVPLTVLAPAPGGKGSIKKRSMVLVDRRRFESLARRMGVLESQLAGLESETTSAVSSVAGSQARASTLRGLFEHPAMSSPAGKVDSRTFSAAAHSAATTSTGRMMGDSKELADLGREFDQTGDFDDEDLDLLGGGGVDEADEERWAFRFGAPRLSLGAIPSYMLGLGAGIGFVLVSEVIQRAGRFAR</sequence>
<keyword evidence="2" id="KW-1133">Transmembrane helix</keyword>
<comment type="caution">
    <text evidence="3">The sequence shown here is derived from an EMBL/GenBank/DDBJ whole genome shotgun (WGS) entry which is preliminary data.</text>
</comment>
<feature type="compositionally biased region" description="Polar residues" evidence="1">
    <location>
        <begin position="39"/>
        <end position="49"/>
    </location>
</feature>
<reference evidence="3" key="1">
    <citation type="submission" date="2016-04" db="EMBL/GenBank/DDBJ databases">
        <authorList>
            <person name="Nguyen H.D."/>
            <person name="Samba Siva P."/>
            <person name="Cullis J."/>
            <person name="Levesque C.A."/>
            <person name="Hambleton S."/>
        </authorList>
    </citation>
    <scope>NUCLEOTIDE SEQUENCE</scope>
    <source>
        <strain evidence="3">DAOMC 236426</strain>
    </source>
</reference>
<feature type="compositionally biased region" description="Basic and acidic residues" evidence="1">
    <location>
        <begin position="262"/>
        <end position="274"/>
    </location>
</feature>
<keyword evidence="2" id="KW-0812">Transmembrane</keyword>
<evidence type="ECO:0000256" key="2">
    <source>
        <dbReference type="SAM" id="Phobius"/>
    </source>
</evidence>
<protein>
    <submittedName>
        <fullName evidence="3">Uncharacterized protein</fullName>
    </submittedName>
</protein>
<reference evidence="3" key="2">
    <citation type="journal article" date="2019" name="IMA Fungus">
        <title>Genome sequencing and comparison of five Tilletia species to identify candidate genes for the detection of regulated species infecting wheat.</title>
        <authorList>
            <person name="Nguyen H.D.T."/>
            <person name="Sultana T."/>
            <person name="Kesanakurti P."/>
            <person name="Hambleton S."/>
        </authorList>
    </citation>
    <scope>NUCLEOTIDE SEQUENCE</scope>
    <source>
        <strain evidence="3">DAOMC 236426</strain>
    </source>
</reference>
<feature type="region of interest" description="Disordered" evidence="1">
    <location>
        <begin position="373"/>
        <end position="402"/>
    </location>
</feature>
<gene>
    <name evidence="3" type="ORF">A4X06_0g645</name>
</gene>